<dbReference type="AlphaFoldDB" id="A0AAV1DEC7"/>
<dbReference type="Proteomes" id="UP001161247">
    <property type="component" value="Chromosome 5"/>
</dbReference>
<reference evidence="3" key="1">
    <citation type="submission" date="2023-03" db="EMBL/GenBank/DDBJ databases">
        <authorList>
            <person name="Julca I."/>
        </authorList>
    </citation>
    <scope>NUCLEOTIDE SEQUENCE</scope>
</reference>
<dbReference type="InterPro" id="IPR019190">
    <property type="entry name" value="EXOV"/>
</dbReference>
<dbReference type="InterPro" id="IPR011604">
    <property type="entry name" value="PDDEXK-like_dom_sf"/>
</dbReference>
<keyword evidence="4" id="KW-1185">Reference proteome</keyword>
<evidence type="ECO:0000313" key="4">
    <source>
        <dbReference type="Proteomes" id="UP001161247"/>
    </source>
</evidence>
<feature type="region of interest" description="Disordered" evidence="2">
    <location>
        <begin position="1"/>
        <end position="27"/>
    </location>
</feature>
<dbReference type="GO" id="GO:0005634">
    <property type="term" value="C:nucleus"/>
    <property type="evidence" value="ECO:0007669"/>
    <property type="project" value="TreeGrafter"/>
</dbReference>
<evidence type="ECO:0000313" key="3">
    <source>
        <dbReference type="EMBL" id="CAI9105167.1"/>
    </source>
</evidence>
<evidence type="ECO:0000256" key="2">
    <source>
        <dbReference type="SAM" id="MobiDB-lite"/>
    </source>
</evidence>
<dbReference type="GO" id="GO:0036297">
    <property type="term" value="P:interstrand cross-link repair"/>
    <property type="evidence" value="ECO:0007669"/>
    <property type="project" value="TreeGrafter"/>
</dbReference>
<gene>
    <name evidence="3" type="ORF">OLC1_LOCUS13923</name>
</gene>
<comment type="similarity">
    <text evidence="1">Belongs to the EXO5 family.</text>
</comment>
<protein>
    <submittedName>
        <fullName evidence="3">OLC1v1004029C1</fullName>
    </submittedName>
</protein>
<dbReference type="PANTHER" id="PTHR14464">
    <property type="entry name" value="EXONUCLEASE V"/>
    <property type="match status" value="1"/>
</dbReference>
<sequence length="417" mass="47042">MADSTTRSLPQHSIEEEEDSSSKIVSKPTDNIPIEIIPDEEMFLIEAAFASATRTFLPPLTQLQKNKGGRSITSISVLSKKRFSGVSGCGSIPVGDIEDSARDGIGQKKKKKIKSNETLLYQFRRKRGLAVTDLTATEWCEKQMEFILFRGKAKPTKAMKVGAARHAELEEEVVKKVPIQVTSAEDKWALRFINFIVGANQLLFEGLTRELPLVSFEKGLWIVGIIDEVRMPLSETETYATLVDTKTRVLARLPSAPQQRNGRLQLMCYKRLWDNLVADKFPSGKFFDFFVLNPHRILSSDIRECTAKSGFPAETLNDLVNFYLNSCRLLPPANTELLLRYELQEDQSLIGEDQFEYDGDWLDSQLTSCLEFWRGERDPHYAPEEERWKCRFCKFSSLCPVNADNGSLASTSSSTGG</sequence>
<organism evidence="3 4">
    <name type="scientific">Oldenlandia corymbosa var. corymbosa</name>
    <dbReference type="NCBI Taxonomy" id="529605"/>
    <lineage>
        <taxon>Eukaryota</taxon>
        <taxon>Viridiplantae</taxon>
        <taxon>Streptophyta</taxon>
        <taxon>Embryophyta</taxon>
        <taxon>Tracheophyta</taxon>
        <taxon>Spermatophyta</taxon>
        <taxon>Magnoliopsida</taxon>
        <taxon>eudicotyledons</taxon>
        <taxon>Gunneridae</taxon>
        <taxon>Pentapetalae</taxon>
        <taxon>asterids</taxon>
        <taxon>lamiids</taxon>
        <taxon>Gentianales</taxon>
        <taxon>Rubiaceae</taxon>
        <taxon>Rubioideae</taxon>
        <taxon>Spermacoceae</taxon>
        <taxon>Hedyotis-Oldenlandia complex</taxon>
        <taxon>Oldenlandia</taxon>
    </lineage>
</organism>
<accession>A0AAV1DEC7</accession>
<evidence type="ECO:0000256" key="1">
    <source>
        <dbReference type="ARBA" id="ARBA00009797"/>
    </source>
</evidence>
<dbReference type="PANTHER" id="PTHR14464:SF4">
    <property type="entry name" value="EXONUCLEASE V"/>
    <property type="match status" value="1"/>
</dbReference>
<dbReference type="Gene3D" id="3.90.320.10">
    <property type="match status" value="1"/>
</dbReference>
<name>A0AAV1DEC7_OLDCO</name>
<feature type="compositionally biased region" description="Polar residues" evidence="2">
    <location>
        <begin position="1"/>
        <end position="11"/>
    </location>
</feature>
<dbReference type="Pfam" id="PF09810">
    <property type="entry name" value="Exo5"/>
    <property type="match status" value="3"/>
</dbReference>
<dbReference type="EMBL" id="OX459122">
    <property type="protein sequence ID" value="CAI9105167.1"/>
    <property type="molecule type" value="Genomic_DNA"/>
</dbReference>
<dbReference type="GO" id="GO:0045145">
    <property type="term" value="F:single-stranded DNA 5'-3' DNA exonuclease activity"/>
    <property type="evidence" value="ECO:0007669"/>
    <property type="project" value="InterPro"/>
</dbReference>
<proteinExistence type="inferred from homology"/>